<evidence type="ECO:0000256" key="7">
    <source>
        <dbReference type="ARBA" id="ARBA00023136"/>
    </source>
</evidence>
<keyword evidence="6 8" id="KW-0811">Translocation</keyword>
<comment type="subcellular location">
    <subcellularLocation>
        <location evidence="8">Cell membrane</location>
        <topology evidence="8">Single-pass membrane protein</topology>
    </subcellularLocation>
    <subcellularLocation>
        <location evidence="1">Membrane</location>
    </subcellularLocation>
</comment>
<keyword evidence="7 8" id="KW-0472">Membrane</keyword>
<comment type="function">
    <text evidence="8">Essential subunit of the Sec protein translocation channel SecYEG. Clamps together the 2 halves of SecY. May contact the channel plug during translocation.</text>
</comment>
<evidence type="ECO:0000256" key="2">
    <source>
        <dbReference type="ARBA" id="ARBA00022448"/>
    </source>
</evidence>
<evidence type="ECO:0000256" key="3">
    <source>
        <dbReference type="ARBA" id="ARBA00022692"/>
    </source>
</evidence>
<keyword evidence="8" id="KW-1003">Cell membrane</keyword>
<keyword evidence="3 8" id="KW-0812">Transmembrane</keyword>
<dbReference type="InterPro" id="IPR038379">
    <property type="entry name" value="SecE_sf"/>
</dbReference>
<evidence type="ECO:0000256" key="8">
    <source>
        <dbReference type="HAMAP-Rule" id="MF_00422"/>
    </source>
</evidence>
<dbReference type="GO" id="GO:0065002">
    <property type="term" value="P:intracellular protein transmembrane transport"/>
    <property type="evidence" value="ECO:0007669"/>
    <property type="project" value="UniProtKB-UniRule"/>
</dbReference>
<evidence type="ECO:0000313" key="10">
    <source>
        <dbReference type="EMBL" id="TLE01405.1"/>
    </source>
</evidence>
<dbReference type="InterPro" id="IPR001901">
    <property type="entry name" value="Translocase_SecE/Sec61-g"/>
</dbReference>
<dbReference type="STRING" id="216.LS73_02595"/>
<dbReference type="GO" id="GO:0006605">
    <property type="term" value="P:protein targeting"/>
    <property type="evidence" value="ECO:0007669"/>
    <property type="project" value="UniProtKB-UniRule"/>
</dbReference>
<comment type="subunit">
    <text evidence="8">Component of the Sec protein translocase complex. Heterotrimer consisting of SecY, SecE and SecG subunits. The heterotrimers can form oligomers, although 1 heterotrimer is thought to be able to translocate proteins. Interacts with the ribosome. Interacts with SecDF, and other proteins may be involved. Interacts with SecA.</text>
</comment>
<dbReference type="Proteomes" id="UP000029922">
    <property type="component" value="Unassembled WGS sequence"/>
</dbReference>
<dbReference type="EMBL" id="JRPD02000002">
    <property type="protein sequence ID" value="TLE01405.1"/>
    <property type="molecule type" value="Genomic_DNA"/>
</dbReference>
<evidence type="ECO:0000256" key="1">
    <source>
        <dbReference type="ARBA" id="ARBA00004370"/>
    </source>
</evidence>
<dbReference type="RefSeq" id="WP_034557159.1">
    <property type="nucleotide sequence ID" value="NZ_FZML01000017.1"/>
</dbReference>
<keyword evidence="12" id="KW-1185">Reference proteome</keyword>
<dbReference type="InterPro" id="IPR005807">
    <property type="entry name" value="SecE_bac"/>
</dbReference>
<keyword evidence="5 8" id="KW-1133">Transmembrane helix</keyword>
<protein>
    <recommendedName>
        <fullName evidence="8">Protein translocase subunit SecE</fullName>
    </recommendedName>
</protein>
<evidence type="ECO:0000313" key="9">
    <source>
        <dbReference type="EMBL" id="STQ85334.1"/>
    </source>
</evidence>
<feature type="transmembrane region" description="Helical" evidence="8">
    <location>
        <begin position="28"/>
        <end position="54"/>
    </location>
</feature>
<reference evidence="9 12" key="2">
    <citation type="submission" date="2018-06" db="EMBL/GenBank/DDBJ databases">
        <authorList>
            <consortium name="Pathogen Informatics"/>
            <person name="Doyle S."/>
        </authorList>
    </citation>
    <scope>NUCLEOTIDE SEQUENCE [LARGE SCALE GENOMIC DNA]</scope>
    <source>
        <strain evidence="9 12">NCTC12714</strain>
    </source>
</reference>
<dbReference type="Proteomes" id="UP000255139">
    <property type="component" value="Unassembled WGS sequence"/>
</dbReference>
<dbReference type="NCBIfam" id="TIGR00964">
    <property type="entry name" value="secE_bact"/>
    <property type="match status" value="1"/>
</dbReference>
<organism evidence="9 12">
    <name type="scientific">Helicobacter muridarum</name>
    <dbReference type="NCBI Taxonomy" id="216"/>
    <lineage>
        <taxon>Bacteria</taxon>
        <taxon>Pseudomonadati</taxon>
        <taxon>Campylobacterota</taxon>
        <taxon>Epsilonproteobacteria</taxon>
        <taxon>Campylobacterales</taxon>
        <taxon>Helicobacteraceae</taxon>
        <taxon>Helicobacter</taxon>
    </lineage>
</organism>
<comment type="similarity">
    <text evidence="8">Belongs to the SecE/SEC61-gamma family.</text>
</comment>
<proteinExistence type="inferred from homology"/>
<dbReference type="GO" id="GO:0005886">
    <property type="term" value="C:plasma membrane"/>
    <property type="evidence" value="ECO:0007669"/>
    <property type="project" value="UniProtKB-SubCell"/>
</dbReference>
<dbReference type="EMBL" id="UGJE01000002">
    <property type="protein sequence ID" value="STQ85334.1"/>
    <property type="molecule type" value="Genomic_DNA"/>
</dbReference>
<keyword evidence="4 8" id="KW-0653">Protein transport</keyword>
<evidence type="ECO:0000256" key="4">
    <source>
        <dbReference type="ARBA" id="ARBA00022927"/>
    </source>
</evidence>
<evidence type="ECO:0000256" key="6">
    <source>
        <dbReference type="ARBA" id="ARBA00023010"/>
    </source>
</evidence>
<sequence>MKLMKYYREAKDELGKVIFPIKEQIRNAYISVIIVVTVVALFLALVNVILSFIVGNTIS</sequence>
<evidence type="ECO:0000313" key="11">
    <source>
        <dbReference type="Proteomes" id="UP000029922"/>
    </source>
</evidence>
<gene>
    <name evidence="8 9" type="primary">secE</name>
    <name evidence="10" type="ORF">LS73_001660</name>
    <name evidence="9" type="ORF">NCTC12714_00119</name>
</gene>
<dbReference type="GO" id="GO:0008320">
    <property type="term" value="F:protein transmembrane transporter activity"/>
    <property type="evidence" value="ECO:0007669"/>
    <property type="project" value="UniProtKB-UniRule"/>
</dbReference>
<accession>A0A099TXL1</accession>
<evidence type="ECO:0000313" key="12">
    <source>
        <dbReference type="Proteomes" id="UP000255139"/>
    </source>
</evidence>
<reference evidence="10 11" key="1">
    <citation type="journal article" date="2014" name="Genome Announc.">
        <title>Draft genome sequences of eight enterohepatic helicobacter species isolated from both laboratory and wild rodents.</title>
        <authorList>
            <person name="Sheh A."/>
            <person name="Shen Z."/>
            <person name="Fox J.G."/>
        </authorList>
    </citation>
    <scope>NUCLEOTIDE SEQUENCE [LARGE SCALE GENOMIC DNA]</scope>
    <source>
        <strain evidence="10 11">ST1</strain>
    </source>
</reference>
<dbReference type="Gene3D" id="1.20.5.1030">
    <property type="entry name" value="Preprotein translocase secy subunit"/>
    <property type="match status" value="1"/>
</dbReference>
<dbReference type="GO" id="GO:0009306">
    <property type="term" value="P:protein secretion"/>
    <property type="evidence" value="ECO:0007669"/>
    <property type="project" value="UniProtKB-UniRule"/>
</dbReference>
<name>A0A099TXL1_9HELI</name>
<dbReference type="HAMAP" id="MF_00422">
    <property type="entry name" value="SecE"/>
    <property type="match status" value="1"/>
</dbReference>
<dbReference type="Pfam" id="PF00584">
    <property type="entry name" value="SecE"/>
    <property type="match status" value="1"/>
</dbReference>
<keyword evidence="2 8" id="KW-0813">Transport</keyword>
<dbReference type="AlphaFoldDB" id="A0A099TXL1"/>
<dbReference type="GO" id="GO:0043952">
    <property type="term" value="P:protein transport by the Sec complex"/>
    <property type="evidence" value="ECO:0007669"/>
    <property type="project" value="UniProtKB-UniRule"/>
</dbReference>
<evidence type="ECO:0000256" key="5">
    <source>
        <dbReference type="ARBA" id="ARBA00022989"/>
    </source>
</evidence>